<feature type="signal peptide" evidence="1">
    <location>
        <begin position="1"/>
        <end position="23"/>
    </location>
</feature>
<reference evidence="2" key="1">
    <citation type="submission" date="2021-02" db="EMBL/GenBank/DDBJ databases">
        <authorList>
            <person name="Dougan E. K."/>
            <person name="Rhodes N."/>
            <person name="Thang M."/>
            <person name="Chan C."/>
        </authorList>
    </citation>
    <scope>NUCLEOTIDE SEQUENCE</scope>
</reference>
<keyword evidence="1" id="KW-0732">Signal</keyword>
<evidence type="ECO:0000313" key="3">
    <source>
        <dbReference type="Proteomes" id="UP000654075"/>
    </source>
</evidence>
<gene>
    <name evidence="2" type="ORF">PGLA1383_LOCUS22389</name>
</gene>
<accession>A0A813EU09</accession>
<keyword evidence="3" id="KW-1185">Reference proteome</keyword>
<protein>
    <recommendedName>
        <fullName evidence="4">Secreted protein</fullName>
    </recommendedName>
</protein>
<organism evidence="2 3">
    <name type="scientific">Polarella glacialis</name>
    <name type="common">Dinoflagellate</name>
    <dbReference type="NCBI Taxonomy" id="89957"/>
    <lineage>
        <taxon>Eukaryota</taxon>
        <taxon>Sar</taxon>
        <taxon>Alveolata</taxon>
        <taxon>Dinophyceae</taxon>
        <taxon>Suessiales</taxon>
        <taxon>Suessiaceae</taxon>
        <taxon>Polarella</taxon>
    </lineage>
</organism>
<dbReference type="EMBL" id="CAJNNV010016140">
    <property type="protein sequence ID" value="CAE8604210.1"/>
    <property type="molecule type" value="Genomic_DNA"/>
</dbReference>
<dbReference type="AlphaFoldDB" id="A0A813EU09"/>
<dbReference type="Proteomes" id="UP000654075">
    <property type="component" value="Unassembled WGS sequence"/>
</dbReference>
<evidence type="ECO:0000313" key="2">
    <source>
        <dbReference type="EMBL" id="CAE8604210.1"/>
    </source>
</evidence>
<dbReference type="PROSITE" id="PS51257">
    <property type="entry name" value="PROKAR_LIPOPROTEIN"/>
    <property type="match status" value="1"/>
</dbReference>
<proteinExistence type="predicted"/>
<sequence>MAVRRAVASILLGLVACTVPSAAQSNGSSLRGAVMNQTVETSNTSLPVLKNGLPMSDADRASQPLYHCPPHVGCFGSCRDEPFGGRTRETECNPAKQACGPVYCASGWCYGWC</sequence>
<comment type="caution">
    <text evidence="2">The sequence shown here is derived from an EMBL/GenBank/DDBJ whole genome shotgun (WGS) entry which is preliminary data.</text>
</comment>
<evidence type="ECO:0008006" key="4">
    <source>
        <dbReference type="Google" id="ProtNLM"/>
    </source>
</evidence>
<evidence type="ECO:0000256" key="1">
    <source>
        <dbReference type="SAM" id="SignalP"/>
    </source>
</evidence>
<name>A0A813EU09_POLGL</name>
<feature type="chain" id="PRO_5032339113" description="Secreted protein" evidence="1">
    <location>
        <begin position="24"/>
        <end position="113"/>
    </location>
</feature>